<evidence type="ECO:0000313" key="1">
    <source>
        <dbReference type="EMBL" id="AFV12395.1"/>
    </source>
</evidence>
<dbReference type="KEGG" id="tpz:Tph_c22040"/>
<protein>
    <submittedName>
        <fullName evidence="1">Uncharacterized protein</fullName>
    </submittedName>
</protein>
<dbReference type="STRING" id="1089553.Tph_c22040"/>
<dbReference type="InterPro" id="IPR023137">
    <property type="entry name" value="BrxA_sf"/>
</dbReference>
<name>K4LKB6_THEPS</name>
<sequence>MARDFIIIQLASTTRIRYDNFAGIFAGKRLVLKHMKNDPILADIKQDANSLPYFLWEEMGFRFGDKGTHTSRTIMLEELSLLLHECSEDASRDDYIKAIVDYNCLGKRTAATRRLSCQRMRELYGLDPSLLIFRVLRYCWYADEKGRPLLALLTAMARDPLLRITSLTILRMKPGDELARQVMTDELRQSIGNRLNDRTLDKVVRNASASWTKSGHLKGRVRKFRQKVVPTPVVTAYALLLGYLLGVRGPGLFKTLWTKVLDTSPEELISLAIDAKRLGLLDVCYSGGMVEVLVDRMLTENERMLLRE</sequence>
<dbReference type="eggNOG" id="ENOG502Z847">
    <property type="taxonomic scope" value="Bacteria"/>
</dbReference>
<dbReference type="Proteomes" id="UP000000467">
    <property type="component" value="Chromosome"/>
</dbReference>
<gene>
    <name evidence="1" type="ordered locus">Tph_c22040</name>
</gene>
<evidence type="ECO:0000313" key="2">
    <source>
        <dbReference type="Proteomes" id="UP000000467"/>
    </source>
</evidence>
<organism evidence="1 2">
    <name type="scientific">Thermacetogenium phaeum (strain ATCC BAA-254 / DSM 26808 / PB)</name>
    <dbReference type="NCBI Taxonomy" id="1089553"/>
    <lineage>
        <taxon>Bacteria</taxon>
        <taxon>Bacillati</taxon>
        <taxon>Bacillota</taxon>
        <taxon>Clostridia</taxon>
        <taxon>Thermoanaerobacterales</taxon>
        <taxon>Thermoanaerobacteraceae</taxon>
        <taxon>Thermacetogenium</taxon>
    </lineage>
</organism>
<keyword evidence="2" id="KW-1185">Reference proteome</keyword>
<accession>K4LKB6</accession>
<reference evidence="1 2" key="1">
    <citation type="journal article" date="2012" name="BMC Genomics">
        <title>Genome-guided analysis of physiological and morphological traits of the fermentative acetate oxidizer Thermacetogenium phaeum.</title>
        <authorList>
            <person name="Oehler D."/>
            <person name="Poehlein A."/>
            <person name="Leimbach A."/>
            <person name="Muller N."/>
            <person name="Daniel R."/>
            <person name="Gottschalk G."/>
            <person name="Schink B."/>
        </authorList>
    </citation>
    <scope>NUCLEOTIDE SEQUENCE [LARGE SCALE GENOMIC DNA]</scope>
    <source>
        <strain evidence="2">ATCC BAA-254 / DSM 26808 / PB</strain>
    </source>
</reference>
<dbReference type="HOGENOM" id="CLU_083027_0_0_9"/>
<dbReference type="EMBL" id="CP003732">
    <property type="protein sequence ID" value="AFV12395.1"/>
    <property type="molecule type" value="Genomic_DNA"/>
</dbReference>
<proteinExistence type="predicted"/>
<dbReference type="AlphaFoldDB" id="K4LKB6"/>
<dbReference type="Gene3D" id="1.10.3540.10">
    <property type="entry name" value="uncharacterized protein from magnetospirillum magneticum domain"/>
    <property type="match status" value="1"/>
</dbReference>